<feature type="transmembrane region" description="Helical" evidence="5">
    <location>
        <begin position="225"/>
        <end position="243"/>
    </location>
</feature>
<keyword evidence="2 5" id="KW-0812">Transmembrane</keyword>
<dbReference type="EMBL" id="BQMJ01000056">
    <property type="protein sequence ID" value="GJQ14542.1"/>
    <property type="molecule type" value="Genomic_DNA"/>
</dbReference>
<protein>
    <recommendedName>
        <fullName evidence="8">Sugar phosphate transporter domain-containing protein</fullName>
    </recommendedName>
</protein>
<evidence type="ECO:0000256" key="4">
    <source>
        <dbReference type="ARBA" id="ARBA00023136"/>
    </source>
</evidence>
<evidence type="ECO:0008006" key="8">
    <source>
        <dbReference type="Google" id="ProtNLM"/>
    </source>
</evidence>
<keyword evidence="4 5" id="KW-0472">Membrane</keyword>
<evidence type="ECO:0000313" key="7">
    <source>
        <dbReference type="Proteomes" id="UP001061958"/>
    </source>
</evidence>
<feature type="transmembrane region" description="Helical" evidence="5">
    <location>
        <begin position="75"/>
        <end position="93"/>
    </location>
</feature>
<feature type="transmembrane region" description="Helical" evidence="5">
    <location>
        <begin position="285"/>
        <end position="302"/>
    </location>
</feature>
<feature type="transmembrane region" description="Helical" evidence="5">
    <location>
        <begin position="128"/>
        <end position="145"/>
    </location>
</feature>
<name>A0A9C7UTC4_9RHOD</name>
<feature type="transmembrane region" description="Helical" evidence="5">
    <location>
        <begin position="7"/>
        <end position="30"/>
    </location>
</feature>
<reference evidence="6" key="1">
    <citation type="journal article" date="2022" name="Proc. Natl. Acad. Sci. U.S.A.">
        <title>Life cycle and functional genomics of the unicellular red alga Galdieria for elucidating algal and plant evolution and industrial use.</title>
        <authorList>
            <person name="Hirooka S."/>
            <person name="Itabashi T."/>
            <person name="Ichinose T.M."/>
            <person name="Onuma R."/>
            <person name="Fujiwara T."/>
            <person name="Yamashita S."/>
            <person name="Jong L.W."/>
            <person name="Tomita R."/>
            <person name="Iwane A.H."/>
            <person name="Miyagishima S.Y."/>
        </authorList>
    </citation>
    <scope>NUCLEOTIDE SEQUENCE</scope>
    <source>
        <strain evidence="6">NBRC 102759</strain>
    </source>
</reference>
<feature type="transmembrane region" description="Helical" evidence="5">
    <location>
        <begin position="184"/>
        <end position="205"/>
    </location>
</feature>
<comment type="subcellular location">
    <subcellularLocation>
        <location evidence="1">Membrane</location>
        <topology evidence="1">Multi-pass membrane protein</topology>
    </subcellularLocation>
</comment>
<evidence type="ECO:0000256" key="2">
    <source>
        <dbReference type="ARBA" id="ARBA00022692"/>
    </source>
</evidence>
<evidence type="ECO:0000256" key="3">
    <source>
        <dbReference type="ARBA" id="ARBA00022989"/>
    </source>
</evidence>
<gene>
    <name evidence="6" type="ORF">GpartN1_g6333.t1</name>
</gene>
<evidence type="ECO:0000256" key="1">
    <source>
        <dbReference type="ARBA" id="ARBA00004141"/>
    </source>
</evidence>
<evidence type="ECO:0000256" key="5">
    <source>
        <dbReference type="SAM" id="Phobius"/>
    </source>
</evidence>
<feature type="transmembrane region" description="Helical" evidence="5">
    <location>
        <begin position="99"/>
        <end position="116"/>
    </location>
</feature>
<proteinExistence type="predicted"/>
<keyword evidence="3 5" id="KW-1133">Transmembrane helix</keyword>
<feature type="transmembrane region" description="Helical" evidence="5">
    <location>
        <begin position="151"/>
        <end position="172"/>
    </location>
</feature>
<feature type="transmembrane region" description="Helical" evidence="5">
    <location>
        <begin position="263"/>
        <end position="279"/>
    </location>
</feature>
<organism evidence="6 7">
    <name type="scientific">Galdieria partita</name>
    <dbReference type="NCBI Taxonomy" id="83374"/>
    <lineage>
        <taxon>Eukaryota</taxon>
        <taxon>Rhodophyta</taxon>
        <taxon>Bangiophyceae</taxon>
        <taxon>Galdieriales</taxon>
        <taxon>Galdieriaceae</taxon>
        <taxon>Galdieria</taxon>
    </lineage>
</organism>
<evidence type="ECO:0000313" key="6">
    <source>
        <dbReference type="EMBL" id="GJQ14542.1"/>
    </source>
</evidence>
<sequence>MAVGNAFLSYFSTIYYISVAFLLNVTNSLVFRGGFRLPCLLIVGQLSLFTLLYFLSILFGFIHNRKKYLFMTNRLLLLMLFFFSMNLANMTALATLDDIVIFIGVRRTLCLFVLILEWSFQKKKPTSLVFFSVLCITLGALWSLLFRSKPFNFDGLLLVIFGNLCNAFYLIWIPFASENGVHGTVALTVSLSCWSLPLMIVIAFIQGEVSRLRVFMQNETVGTFWTAFGFSSVLGCFISHATYMNSIHNSPLTHSISGHIKDILIIIIGSWLGIGSLPSTREEQMGLALNILGGFLYVYAKYKETSRKAIMTSGVNAATPTSDKCTMEIKHTPL</sequence>
<comment type="caution">
    <text evidence="6">The sequence shown here is derived from an EMBL/GenBank/DDBJ whole genome shotgun (WGS) entry which is preliminary data.</text>
</comment>
<dbReference type="PANTHER" id="PTHR11132">
    <property type="entry name" value="SOLUTE CARRIER FAMILY 35"/>
    <property type="match status" value="1"/>
</dbReference>
<keyword evidence="7" id="KW-1185">Reference proteome</keyword>
<dbReference type="GO" id="GO:0016020">
    <property type="term" value="C:membrane"/>
    <property type="evidence" value="ECO:0007669"/>
    <property type="project" value="UniProtKB-SubCell"/>
</dbReference>
<dbReference type="Proteomes" id="UP001061958">
    <property type="component" value="Unassembled WGS sequence"/>
</dbReference>
<dbReference type="InterPro" id="IPR050186">
    <property type="entry name" value="TPT_transporter"/>
</dbReference>
<dbReference type="AlphaFoldDB" id="A0A9C7UTC4"/>
<feature type="transmembrane region" description="Helical" evidence="5">
    <location>
        <begin position="42"/>
        <end position="63"/>
    </location>
</feature>
<accession>A0A9C7UTC4</accession>
<reference evidence="6" key="2">
    <citation type="submission" date="2022-01" db="EMBL/GenBank/DDBJ databases">
        <authorList>
            <person name="Hirooka S."/>
            <person name="Miyagishima S.Y."/>
        </authorList>
    </citation>
    <scope>NUCLEOTIDE SEQUENCE</scope>
    <source>
        <strain evidence="6">NBRC 102759</strain>
    </source>
</reference>
<dbReference type="OrthoDB" id="417037at2759"/>